<evidence type="ECO:0000259" key="4">
    <source>
        <dbReference type="PROSITE" id="PS50943"/>
    </source>
</evidence>
<dbReference type="InterPro" id="IPR010982">
    <property type="entry name" value="Lambda_DNA-bd_dom_sf"/>
</dbReference>
<dbReference type="PANTHER" id="PTHR40661:SF3">
    <property type="entry name" value="FELS-1 PROPHAGE TRANSCRIPTIONAL REGULATOR"/>
    <property type="match status" value="1"/>
</dbReference>
<sequence length="217" mass="24370">MKKTWIEVVREKMEQQKLKQDDIADALDKTQGAIGHWLNQRRKPDFNEVANILKAVGIKKVILNSDGTLEDFDTNAKKEQVKPSFTYPLVSAVQAGAFTETYDLQDSESYEMIDSEIETKGQSFFLRITGESMLPKFSENDLVLIDTGKQPYPGNYVAAVNGSGEATFKMYKQLGELSESGNPHFELVPLNSVFPTLSSLKQDIRIIGVAVEHRSYL</sequence>
<dbReference type="InterPro" id="IPR015927">
    <property type="entry name" value="Peptidase_S24_S26A/B/C"/>
</dbReference>
<dbReference type="SUPFAM" id="SSF51306">
    <property type="entry name" value="LexA/Signal peptidase"/>
    <property type="match status" value="1"/>
</dbReference>
<feature type="domain" description="HTH cro/C1-type" evidence="4">
    <location>
        <begin position="9"/>
        <end position="63"/>
    </location>
</feature>
<dbReference type="InterPro" id="IPR001387">
    <property type="entry name" value="Cro/C1-type_HTH"/>
</dbReference>
<comment type="caution">
    <text evidence="5">The sequence shown here is derived from an EMBL/GenBank/DDBJ whole genome shotgun (WGS) entry which is preliminary data.</text>
</comment>
<keyword evidence="6" id="KW-1185">Reference proteome</keyword>
<keyword evidence="1" id="KW-0805">Transcription regulation</keyword>
<reference evidence="5 6" key="1">
    <citation type="journal article" date="2023" name="Front. Microbiol.">
        <title>Phylogeography and host specificity of Pasteurellaceae pathogenic to sea-farmed fish in the north-east Atlantic.</title>
        <authorList>
            <person name="Gulla S."/>
            <person name="Colquhoun D.J."/>
            <person name="Olsen A.B."/>
            <person name="Spilsberg B."/>
            <person name="Lagesen K."/>
            <person name="Aakesson C.P."/>
            <person name="Strom S."/>
            <person name="Manji F."/>
            <person name="Birkbeck T.H."/>
            <person name="Nilsen H.K."/>
        </authorList>
    </citation>
    <scope>NUCLEOTIDE SEQUENCE [LARGE SCALE GENOMIC DNA]</scope>
    <source>
        <strain evidence="5 6">VIO11850</strain>
    </source>
</reference>
<protein>
    <submittedName>
        <fullName evidence="5">LexA family transcriptional regulator</fullName>
    </submittedName>
</protein>
<name>A0ABT9JIB5_9PAST</name>
<dbReference type="RefSeq" id="WP_306383726.1">
    <property type="nucleotide sequence ID" value="NZ_JASAVR010000001.1"/>
</dbReference>
<proteinExistence type="predicted"/>
<dbReference type="Gene3D" id="1.10.260.40">
    <property type="entry name" value="lambda repressor-like DNA-binding domains"/>
    <property type="match status" value="1"/>
</dbReference>
<dbReference type="CDD" id="cd06529">
    <property type="entry name" value="S24_LexA-like"/>
    <property type="match status" value="1"/>
</dbReference>
<organism evidence="5 6">
    <name type="scientific">Phocoenobacter skyensis</name>
    <dbReference type="NCBI Taxonomy" id="97481"/>
    <lineage>
        <taxon>Bacteria</taxon>
        <taxon>Pseudomonadati</taxon>
        <taxon>Pseudomonadota</taxon>
        <taxon>Gammaproteobacteria</taxon>
        <taxon>Pasteurellales</taxon>
        <taxon>Pasteurellaceae</taxon>
        <taxon>Phocoenobacter</taxon>
    </lineage>
</organism>
<dbReference type="Pfam" id="PF01381">
    <property type="entry name" value="HTH_3"/>
    <property type="match status" value="1"/>
</dbReference>
<dbReference type="InterPro" id="IPR039418">
    <property type="entry name" value="LexA-like"/>
</dbReference>
<dbReference type="Proteomes" id="UP001224812">
    <property type="component" value="Unassembled WGS sequence"/>
</dbReference>
<dbReference type="EMBL" id="JASAVS010000001">
    <property type="protein sequence ID" value="MDP8084549.1"/>
    <property type="molecule type" value="Genomic_DNA"/>
</dbReference>
<dbReference type="PANTHER" id="PTHR40661">
    <property type="match status" value="1"/>
</dbReference>
<keyword evidence="2" id="KW-0238">DNA-binding</keyword>
<dbReference type="Gene3D" id="2.10.109.10">
    <property type="entry name" value="Umud Fragment, subunit A"/>
    <property type="match status" value="1"/>
</dbReference>
<gene>
    <name evidence="5" type="ORF">QJT92_01200</name>
</gene>
<evidence type="ECO:0000313" key="6">
    <source>
        <dbReference type="Proteomes" id="UP001224812"/>
    </source>
</evidence>
<accession>A0ABT9JIB5</accession>
<evidence type="ECO:0000256" key="2">
    <source>
        <dbReference type="ARBA" id="ARBA00023125"/>
    </source>
</evidence>
<evidence type="ECO:0000313" key="5">
    <source>
        <dbReference type="EMBL" id="MDP8084549.1"/>
    </source>
</evidence>
<dbReference type="SMART" id="SM00530">
    <property type="entry name" value="HTH_XRE"/>
    <property type="match status" value="1"/>
</dbReference>
<evidence type="ECO:0000256" key="3">
    <source>
        <dbReference type="ARBA" id="ARBA00023163"/>
    </source>
</evidence>
<dbReference type="Pfam" id="PF00717">
    <property type="entry name" value="Peptidase_S24"/>
    <property type="match status" value="1"/>
</dbReference>
<keyword evidence="3" id="KW-0804">Transcription</keyword>
<dbReference type="PROSITE" id="PS50943">
    <property type="entry name" value="HTH_CROC1"/>
    <property type="match status" value="1"/>
</dbReference>
<dbReference type="SUPFAM" id="SSF47413">
    <property type="entry name" value="lambda repressor-like DNA-binding domains"/>
    <property type="match status" value="1"/>
</dbReference>
<evidence type="ECO:0000256" key="1">
    <source>
        <dbReference type="ARBA" id="ARBA00023015"/>
    </source>
</evidence>
<dbReference type="InterPro" id="IPR036286">
    <property type="entry name" value="LexA/Signal_pep-like_sf"/>
</dbReference>